<organism evidence="1 2">
    <name type="scientific">Mucilaginibacter psychrotolerans</name>
    <dbReference type="NCBI Taxonomy" id="1524096"/>
    <lineage>
        <taxon>Bacteria</taxon>
        <taxon>Pseudomonadati</taxon>
        <taxon>Bacteroidota</taxon>
        <taxon>Sphingobacteriia</taxon>
        <taxon>Sphingobacteriales</taxon>
        <taxon>Sphingobacteriaceae</taxon>
        <taxon>Mucilaginibacter</taxon>
    </lineage>
</organism>
<dbReference type="EMBL" id="SOZE01000037">
    <property type="protein sequence ID" value="TFF33916.1"/>
    <property type="molecule type" value="Genomic_DNA"/>
</dbReference>
<sequence length="65" mass="6940">MQIFGSKPIVIGTRDYIRLVNISNEALNHVLASRVGLIALGDVAIIGGQSVKRPGNFAVPRPLLC</sequence>
<evidence type="ECO:0000313" key="1">
    <source>
        <dbReference type="EMBL" id="TFF33916.1"/>
    </source>
</evidence>
<evidence type="ECO:0000313" key="2">
    <source>
        <dbReference type="Proteomes" id="UP000297540"/>
    </source>
</evidence>
<keyword evidence="2" id="KW-1185">Reference proteome</keyword>
<gene>
    <name evidence="1" type="ORF">E2R66_23855</name>
</gene>
<name>A0A4Y8S5A0_9SPHI</name>
<reference evidence="1 2" key="1">
    <citation type="journal article" date="2017" name="Int. J. Syst. Evol. Microbiol.">
        <title>Mucilaginibacterpsychrotolerans sp. nov., isolated from peatlands.</title>
        <authorList>
            <person name="Deng Y."/>
            <person name="Shen L."/>
            <person name="Xu B."/>
            <person name="Liu Y."/>
            <person name="Gu Z."/>
            <person name="Liu H."/>
            <person name="Zhou Y."/>
        </authorList>
    </citation>
    <scope>NUCLEOTIDE SEQUENCE [LARGE SCALE GENOMIC DNA]</scope>
    <source>
        <strain evidence="1 2">NH7-4</strain>
    </source>
</reference>
<dbReference type="Proteomes" id="UP000297540">
    <property type="component" value="Unassembled WGS sequence"/>
</dbReference>
<protein>
    <submittedName>
        <fullName evidence="1">Uncharacterized protein</fullName>
    </submittedName>
</protein>
<dbReference type="AlphaFoldDB" id="A0A4Y8S5A0"/>
<dbReference type="RefSeq" id="WP_134737960.1">
    <property type="nucleotide sequence ID" value="NZ_SOZE01000037.1"/>
</dbReference>
<proteinExistence type="predicted"/>
<accession>A0A4Y8S5A0</accession>
<comment type="caution">
    <text evidence="1">The sequence shown here is derived from an EMBL/GenBank/DDBJ whole genome shotgun (WGS) entry which is preliminary data.</text>
</comment>